<evidence type="ECO:0000313" key="4">
    <source>
        <dbReference type="Proteomes" id="UP000198341"/>
    </source>
</evidence>
<sequence>MSFSKLTKTMYKSMLGSFISAAKRPPSTIPAVVTIADFSRCHLVEKEEKEEKKKWKSFSDADFGGRSRATLTTTKKEKRNHVNENNFDDIGGYGSVVFEGNLDSSVPQLRDEKMREIRSLKRSGFAGFGWNDVKARLTKTSRERKDDESEEQEREEEEDVDLEYFSHVRFTMRNYDGRAYVCSIKTERDAFGNGEHDLWQAFLLAPKTTTSEESSSGRTNWTELTVPLDQFMKTYKGGVVESQTIGGKDSLRRRGNMRSIGIACGGLEFGKGDMDGAFRLEVKKIELLDEERAGAL</sequence>
<dbReference type="InterPro" id="IPR039131">
    <property type="entry name" value="NDUFAF1"/>
</dbReference>
<dbReference type="STRING" id="41875.K8EBV4"/>
<dbReference type="PANTHER" id="PTHR13194">
    <property type="entry name" value="COMPLEX I INTERMEDIATE-ASSOCIATED PROTEIN 30"/>
    <property type="match status" value="1"/>
</dbReference>
<organism evidence="3 4">
    <name type="scientific">Bathycoccus prasinos</name>
    <dbReference type="NCBI Taxonomy" id="41875"/>
    <lineage>
        <taxon>Eukaryota</taxon>
        <taxon>Viridiplantae</taxon>
        <taxon>Chlorophyta</taxon>
        <taxon>Mamiellophyceae</taxon>
        <taxon>Mamiellales</taxon>
        <taxon>Bathycoccaceae</taxon>
        <taxon>Bathycoccus</taxon>
    </lineage>
</organism>
<evidence type="ECO:0000259" key="2">
    <source>
        <dbReference type="Pfam" id="PF08547"/>
    </source>
</evidence>
<dbReference type="InterPro" id="IPR013857">
    <property type="entry name" value="NADH-UbQ_OxRdtase-assoc_prot30"/>
</dbReference>
<dbReference type="OrthoDB" id="42561at2759"/>
<dbReference type="Pfam" id="PF08547">
    <property type="entry name" value="CIA30"/>
    <property type="match status" value="1"/>
</dbReference>
<accession>K8EBV4</accession>
<dbReference type="RefSeq" id="XP_007513944.1">
    <property type="nucleotide sequence ID" value="XM_007513882.1"/>
</dbReference>
<keyword evidence="4" id="KW-1185">Reference proteome</keyword>
<feature type="region of interest" description="Disordered" evidence="1">
    <location>
        <begin position="140"/>
        <end position="159"/>
    </location>
</feature>
<dbReference type="GeneID" id="19016661"/>
<dbReference type="eggNOG" id="KOG2435">
    <property type="taxonomic scope" value="Eukaryota"/>
</dbReference>
<name>K8EBV4_9CHLO</name>
<protein>
    <recommendedName>
        <fullName evidence="2">NADH:ubiquinone oxidoreductase intermediate-associated protein 30 domain-containing protein</fullName>
    </recommendedName>
</protein>
<reference evidence="3 4" key="1">
    <citation type="submission" date="2011-10" db="EMBL/GenBank/DDBJ databases">
        <authorList>
            <person name="Genoscope - CEA"/>
        </authorList>
    </citation>
    <scope>NUCLEOTIDE SEQUENCE [LARGE SCALE GENOMIC DNA]</scope>
    <source>
        <strain evidence="3 4">RCC 1105</strain>
    </source>
</reference>
<dbReference type="GO" id="GO:0051082">
    <property type="term" value="F:unfolded protein binding"/>
    <property type="evidence" value="ECO:0007669"/>
    <property type="project" value="TreeGrafter"/>
</dbReference>
<proteinExistence type="predicted"/>
<evidence type="ECO:0000256" key="1">
    <source>
        <dbReference type="SAM" id="MobiDB-lite"/>
    </source>
</evidence>
<feature type="domain" description="NADH:ubiquinone oxidoreductase intermediate-associated protein 30" evidence="2">
    <location>
        <begin position="48"/>
        <end position="282"/>
    </location>
</feature>
<dbReference type="PANTHER" id="PTHR13194:SF18">
    <property type="entry name" value="COMPLEX I INTERMEDIATE-ASSOCIATED PROTEIN 30, MITOCHONDRIAL"/>
    <property type="match status" value="1"/>
</dbReference>
<gene>
    <name evidence="3" type="ORF">Bathy03g01230</name>
</gene>
<dbReference type="GO" id="GO:0005739">
    <property type="term" value="C:mitochondrion"/>
    <property type="evidence" value="ECO:0007669"/>
    <property type="project" value="TreeGrafter"/>
</dbReference>
<dbReference type="KEGG" id="bpg:Bathy03g01230"/>
<evidence type="ECO:0000313" key="3">
    <source>
        <dbReference type="EMBL" id="CCO15381.1"/>
    </source>
</evidence>
<dbReference type="Proteomes" id="UP000198341">
    <property type="component" value="Chromosome 3"/>
</dbReference>
<dbReference type="AlphaFoldDB" id="K8EBV4"/>
<feature type="compositionally biased region" description="Acidic residues" evidence="1">
    <location>
        <begin position="148"/>
        <end position="159"/>
    </location>
</feature>
<dbReference type="GO" id="GO:0006120">
    <property type="term" value="P:mitochondrial electron transport, NADH to ubiquinone"/>
    <property type="evidence" value="ECO:0007669"/>
    <property type="project" value="TreeGrafter"/>
</dbReference>
<dbReference type="GO" id="GO:0032981">
    <property type="term" value="P:mitochondrial respiratory chain complex I assembly"/>
    <property type="evidence" value="ECO:0007669"/>
    <property type="project" value="TreeGrafter"/>
</dbReference>
<dbReference type="EMBL" id="FO082276">
    <property type="protein sequence ID" value="CCO15381.1"/>
    <property type="molecule type" value="Genomic_DNA"/>
</dbReference>